<gene>
    <name evidence="1" type="ORF">BACVE_001178</name>
</gene>
<dbReference type="EMBL" id="CP063687">
    <property type="protein sequence ID" value="QOY26222.1"/>
    <property type="molecule type" value="Genomic_DNA"/>
</dbReference>
<evidence type="ECO:0000313" key="1">
    <source>
        <dbReference type="EMBL" id="QOY26222.1"/>
    </source>
</evidence>
<accession>A0A7W4LUF6</accession>
<evidence type="ECO:0000313" key="2">
    <source>
        <dbReference type="Proteomes" id="UP000587477"/>
    </source>
</evidence>
<name>A0A7W4LUF6_BACVE</name>
<dbReference type="AlphaFoldDB" id="A0A7W4LUF6"/>
<dbReference type="Proteomes" id="UP000587477">
    <property type="component" value="Chromosome"/>
</dbReference>
<reference evidence="2" key="1">
    <citation type="submission" date="2020-10" db="EMBL/GenBank/DDBJ databases">
        <title>Complete genome sequence of Bacillus velezensis NST6.</title>
        <authorList>
            <person name="Choi J."/>
        </authorList>
    </citation>
    <scope>NUCLEOTIDE SEQUENCE [LARGE SCALE GENOMIC DNA]</scope>
    <source>
        <strain evidence="2">NST6</strain>
    </source>
</reference>
<protein>
    <submittedName>
        <fullName evidence="1">Uncharacterized protein</fullName>
    </submittedName>
</protein>
<proteinExistence type="predicted"/>
<organism evidence="1 2">
    <name type="scientific">Bacillus velezensis</name>
    <dbReference type="NCBI Taxonomy" id="492670"/>
    <lineage>
        <taxon>Bacteria</taxon>
        <taxon>Bacillati</taxon>
        <taxon>Bacillota</taxon>
        <taxon>Bacilli</taxon>
        <taxon>Bacillales</taxon>
        <taxon>Bacillaceae</taxon>
        <taxon>Bacillus</taxon>
        <taxon>Bacillus amyloliquefaciens group</taxon>
    </lineage>
</organism>
<sequence length="60" mass="7154">MKTVKSVYLENVIIPTIELGECHRCDEDNAVEYFREEVPRGYVWETYCHSCREKTSGYEF</sequence>